<comment type="subcellular location">
    <subcellularLocation>
        <location evidence="1">Cell membrane</location>
        <topology evidence="1">Multi-pass membrane protein</topology>
    </subcellularLocation>
</comment>
<dbReference type="PANTHER" id="PTHR35007:SF1">
    <property type="entry name" value="PILUS ASSEMBLY PROTEIN"/>
    <property type="match status" value="1"/>
</dbReference>
<dbReference type="RefSeq" id="WP_203537768.1">
    <property type="nucleotide sequence ID" value="NZ_JAESND010000003.1"/>
</dbReference>
<feature type="transmembrane region" description="Helical" evidence="6">
    <location>
        <begin position="93"/>
        <end position="112"/>
    </location>
</feature>
<dbReference type="PANTHER" id="PTHR35007">
    <property type="entry name" value="INTEGRAL MEMBRANE PROTEIN-RELATED"/>
    <property type="match status" value="1"/>
</dbReference>
<dbReference type="EMBL" id="JAESND010000003">
    <property type="protein sequence ID" value="MBM3115861.1"/>
    <property type="molecule type" value="Genomic_DNA"/>
</dbReference>
<keyword evidence="5 6" id="KW-0472">Membrane</keyword>
<sequence>MLSLLVLAAVLCLIGAGICLWIIARRERELQMRLARHARQDDPSLSHPSALARWQLWLLARRDELPRYWGIWLLLPLVASLVALRLLGGPAGAIAAAAMLALLAGLQAYRAARQRQRAVLQLPALLDGLARLASVGHSLPLAFGKVLDDTPQPLVAMLQRAQALHSAGIELDAALRQVAALYKISEFDLLAAAMKVAMHYGGQPEKLVNRIATVLQARQAAHEELLALTSEVRLSAWVLGIAPMAIGLVMGTLNQDYMSVLFRDPTGQRMLMVVLALQLAGAFFLYRLAKRV</sequence>
<evidence type="ECO:0000256" key="1">
    <source>
        <dbReference type="ARBA" id="ARBA00004651"/>
    </source>
</evidence>
<dbReference type="Proteomes" id="UP000809431">
    <property type="component" value="Unassembled WGS sequence"/>
</dbReference>
<feature type="transmembrane region" description="Helical" evidence="6">
    <location>
        <begin position="6"/>
        <end position="24"/>
    </location>
</feature>
<evidence type="ECO:0000256" key="2">
    <source>
        <dbReference type="ARBA" id="ARBA00022475"/>
    </source>
</evidence>
<feature type="domain" description="Type II secretion system protein GspF" evidence="7">
    <location>
        <begin position="127"/>
        <end position="250"/>
    </location>
</feature>
<evidence type="ECO:0000256" key="4">
    <source>
        <dbReference type="ARBA" id="ARBA00022989"/>
    </source>
</evidence>
<evidence type="ECO:0000259" key="7">
    <source>
        <dbReference type="Pfam" id="PF00482"/>
    </source>
</evidence>
<name>A0ABS2BJS2_9NEIS</name>
<evidence type="ECO:0000256" key="5">
    <source>
        <dbReference type="ARBA" id="ARBA00023136"/>
    </source>
</evidence>
<comment type="caution">
    <text evidence="8">The sequence shown here is derived from an EMBL/GenBank/DDBJ whole genome shotgun (WGS) entry which is preliminary data.</text>
</comment>
<feature type="transmembrane region" description="Helical" evidence="6">
    <location>
        <begin position="234"/>
        <end position="250"/>
    </location>
</feature>
<evidence type="ECO:0000313" key="9">
    <source>
        <dbReference type="Proteomes" id="UP000809431"/>
    </source>
</evidence>
<keyword evidence="3 6" id="KW-0812">Transmembrane</keyword>
<organism evidence="8 9">
    <name type="scientific">Jeongeupia naejangsanensis</name>
    <dbReference type="NCBI Taxonomy" id="613195"/>
    <lineage>
        <taxon>Bacteria</taxon>
        <taxon>Pseudomonadati</taxon>
        <taxon>Pseudomonadota</taxon>
        <taxon>Betaproteobacteria</taxon>
        <taxon>Neisseriales</taxon>
        <taxon>Chitinibacteraceae</taxon>
        <taxon>Jeongeupia</taxon>
    </lineage>
</organism>
<feature type="transmembrane region" description="Helical" evidence="6">
    <location>
        <begin position="68"/>
        <end position="87"/>
    </location>
</feature>
<proteinExistence type="predicted"/>
<accession>A0ABS2BJS2</accession>
<evidence type="ECO:0000313" key="8">
    <source>
        <dbReference type="EMBL" id="MBM3115861.1"/>
    </source>
</evidence>
<dbReference type="InterPro" id="IPR018076">
    <property type="entry name" value="T2SS_GspF_dom"/>
</dbReference>
<gene>
    <name evidence="8" type="ORF">JMJ54_08460</name>
</gene>
<keyword evidence="9" id="KW-1185">Reference proteome</keyword>
<reference evidence="8 9" key="1">
    <citation type="submission" date="2021-01" db="EMBL/GenBank/DDBJ databases">
        <title>Draft Genome Sequence and Polyhydroxyalkanoate Biosynthetic Potential of Jeongeupia naejangsanensis Type Strain DSM 24253.</title>
        <authorList>
            <person name="Turrini P."/>
            <person name="Artuso I."/>
            <person name="Lugli G.A."/>
            <person name="Frangipani E."/>
            <person name="Ventura M."/>
            <person name="Visca P."/>
        </authorList>
    </citation>
    <scope>NUCLEOTIDE SEQUENCE [LARGE SCALE GENOMIC DNA]</scope>
    <source>
        <strain evidence="8 9">DSM 24253</strain>
    </source>
</reference>
<dbReference type="Pfam" id="PF00482">
    <property type="entry name" value="T2SSF"/>
    <property type="match status" value="1"/>
</dbReference>
<keyword evidence="4 6" id="KW-1133">Transmembrane helix</keyword>
<feature type="transmembrane region" description="Helical" evidence="6">
    <location>
        <begin position="270"/>
        <end position="289"/>
    </location>
</feature>
<protein>
    <submittedName>
        <fullName evidence="8">Type II secretion system F family protein</fullName>
    </submittedName>
</protein>
<evidence type="ECO:0000256" key="3">
    <source>
        <dbReference type="ARBA" id="ARBA00022692"/>
    </source>
</evidence>
<evidence type="ECO:0000256" key="6">
    <source>
        <dbReference type="SAM" id="Phobius"/>
    </source>
</evidence>
<keyword evidence="2" id="KW-1003">Cell membrane</keyword>